<comment type="similarity">
    <text evidence="1">Belongs to the NAD(P)-dependent epimerase/dehydratase family. SDR39U1 subfamily.</text>
</comment>
<dbReference type="PANTHER" id="PTHR11092:SF0">
    <property type="entry name" value="EPIMERASE FAMILY PROTEIN SDR39U1"/>
    <property type="match status" value="1"/>
</dbReference>
<reference evidence="5" key="1">
    <citation type="journal article" date="2019" name="Int. J. Syst. Evol. Microbiol.">
        <title>The Global Catalogue of Microorganisms (GCM) 10K type strain sequencing project: providing services to taxonomists for standard genome sequencing and annotation.</title>
        <authorList>
            <consortium name="The Broad Institute Genomics Platform"/>
            <consortium name="The Broad Institute Genome Sequencing Center for Infectious Disease"/>
            <person name="Wu L."/>
            <person name="Ma J."/>
        </authorList>
    </citation>
    <scope>NUCLEOTIDE SEQUENCE [LARGE SCALE GENOMIC DNA]</scope>
    <source>
        <strain evidence="5">JCM 9377</strain>
    </source>
</reference>
<evidence type="ECO:0000313" key="4">
    <source>
        <dbReference type="EMBL" id="GAA3215761.1"/>
    </source>
</evidence>
<accession>A0ABP6QGM1</accession>
<dbReference type="PANTHER" id="PTHR11092">
    <property type="entry name" value="SUGAR NUCLEOTIDE EPIMERASE RELATED"/>
    <property type="match status" value="1"/>
</dbReference>
<organism evidence="4 5">
    <name type="scientific">Actinocorallia longicatena</name>
    <dbReference type="NCBI Taxonomy" id="111803"/>
    <lineage>
        <taxon>Bacteria</taxon>
        <taxon>Bacillati</taxon>
        <taxon>Actinomycetota</taxon>
        <taxon>Actinomycetes</taxon>
        <taxon>Streptosporangiales</taxon>
        <taxon>Thermomonosporaceae</taxon>
        <taxon>Actinocorallia</taxon>
    </lineage>
</organism>
<evidence type="ECO:0000256" key="1">
    <source>
        <dbReference type="ARBA" id="ARBA00009353"/>
    </source>
</evidence>
<dbReference type="RefSeq" id="WP_344829682.1">
    <property type="nucleotide sequence ID" value="NZ_BAAAUV010000008.1"/>
</dbReference>
<evidence type="ECO:0000313" key="5">
    <source>
        <dbReference type="Proteomes" id="UP001501237"/>
    </source>
</evidence>
<protein>
    <submittedName>
        <fullName evidence="4">TIGR01777 family oxidoreductase</fullName>
    </submittedName>
</protein>
<feature type="domain" description="DUF1731" evidence="3">
    <location>
        <begin position="247"/>
        <end position="292"/>
    </location>
</feature>
<dbReference type="Pfam" id="PF01370">
    <property type="entry name" value="Epimerase"/>
    <property type="match status" value="1"/>
</dbReference>
<dbReference type="Gene3D" id="3.40.50.720">
    <property type="entry name" value="NAD(P)-binding Rossmann-like Domain"/>
    <property type="match status" value="1"/>
</dbReference>
<dbReference type="InterPro" id="IPR010099">
    <property type="entry name" value="SDR39U1"/>
</dbReference>
<dbReference type="NCBIfam" id="TIGR01777">
    <property type="entry name" value="yfcH"/>
    <property type="match status" value="1"/>
</dbReference>
<comment type="caution">
    <text evidence="4">The sequence shown here is derived from an EMBL/GenBank/DDBJ whole genome shotgun (WGS) entry which is preliminary data.</text>
</comment>
<evidence type="ECO:0000259" key="2">
    <source>
        <dbReference type="Pfam" id="PF01370"/>
    </source>
</evidence>
<dbReference type="EMBL" id="BAAAUV010000008">
    <property type="protein sequence ID" value="GAA3215761.1"/>
    <property type="molecule type" value="Genomic_DNA"/>
</dbReference>
<gene>
    <name evidence="4" type="ORF">GCM10010468_37410</name>
</gene>
<keyword evidence="5" id="KW-1185">Reference proteome</keyword>
<dbReference type="InterPro" id="IPR001509">
    <property type="entry name" value="Epimerase_deHydtase"/>
</dbReference>
<sequence length="296" mass="31600">MRAVVAGASGLIGNALVESLRGDGWEVVRLVRREPSAPDEARWNPATRSVDRKALEGADAVVNLAGAGVGDRPWTRAYKQRIRDSRILGTGALAEAMASLKEPPGVFVCGSAVGFYGDTGAAEATEDSGRGTGFLAELVEDWEAAAAPAAEAGIRVVFSRTGIVLAPKGGLLGRTLLPFRFGLGAQLGDGHQWMSWISLDDEVRALRFLIDTEVSGVFNLTAPHPVTNGEFTKALGRALHRPAPWFVPAAVLKLVLRDFAEEGPLISQRVLPRRLREAGFIFTDPTLDPTLRGLLS</sequence>
<dbReference type="Pfam" id="PF08338">
    <property type="entry name" value="DUF1731"/>
    <property type="match status" value="1"/>
</dbReference>
<feature type="domain" description="NAD-dependent epimerase/dehydratase" evidence="2">
    <location>
        <begin position="4"/>
        <end position="219"/>
    </location>
</feature>
<proteinExistence type="inferred from homology"/>
<dbReference type="CDD" id="cd05242">
    <property type="entry name" value="SDR_a8"/>
    <property type="match status" value="1"/>
</dbReference>
<dbReference type="InterPro" id="IPR036291">
    <property type="entry name" value="NAD(P)-bd_dom_sf"/>
</dbReference>
<dbReference type="SUPFAM" id="SSF51735">
    <property type="entry name" value="NAD(P)-binding Rossmann-fold domains"/>
    <property type="match status" value="1"/>
</dbReference>
<dbReference type="Proteomes" id="UP001501237">
    <property type="component" value="Unassembled WGS sequence"/>
</dbReference>
<name>A0ABP6QGM1_9ACTN</name>
<evidence type="ECO:0000259" key="3">
    <source>
        <dbReference type="Pfam" id="PF08338"/>
    </source>
</evidence>
<dbReference type="InterPro" id="IPR013549">
    <property type="entry name" value="DUF1731"/>
</dbReference>